<keyword evidence="1" id="KW-0812">Transmembrane</keyword>
<feature type="transmembrane region" description="Helical" evidence="1">
    <location>
        <begin position="12"/>
        <end position="30"/>
    </location>
</feature>
<proteinExistence type="predicted"/>
<evidence type="ECO:0000313" key="2">
    <source>
        <dbReference type="EMBL" id="MFD2054515.1"/>
    </source>
</evidence>
<organism evidence="2 3">
    <name type="scientific">Mesorhizobium calcicola</name>
    <dbReference type="NCBI Taxonomy" id="1300310"/>
    <lineage>
        <taxon>Bacteria</taxon>
        <taxon>Pseudomonadati</taxon>
        <taxon>Pseudomonadota</taxon>
        <taxon>Alphaproteobacteria</taxon>
        <taxon>Hyphomicrobiales</taxon>
        <taxon>Phyllobacteriaceae</taxon>
        <taxon>Mesorhizobium</taxon>
    </lineage>
</organism>
<keyword evidence="1" id="KW-1133">Transmembrane helix</keyword>
<evidence type="ECO:0000313" key="3">
    <source>
        <dbReference type="Proteomes" id="UP001597349"/>
    </source>
</evidence>
<keyword evidence="1" id="KW-0472">Membrane</keyword>
<reference evidence="3" key="1">
    <citation type="journal article" date="2019" name="Int. J. Syst. Evol. Microbiol.">
        <title>The Global Catalogue of Microorganisms (GCM) 10K type strain sequencing project: providing services to taxonomists for standard genome sequencing and annotation.</title>
        <authorList>
            <consortium name="The Broad Institute Genomics Platform"/>
            <consortium name="The Broad Institute Genome Sequencing Center for Infectious Disease"/>
            <person name="Wu L."/>
            <person name="Ma J."/>
        </authorList>
    </citation>
    <scope>NUCLEOTIDE SEQUENCE [LARGE SCALE GENOMIC DNA]</scope>
    <source>
        <strain evidence="3">CGMCC 1.16226</strain>
    </source>
</reference>
<gene>
    <name evidence="2" type="ORF">ACFSQT_15880</name>
</gene>
<dbReference type="Proteomes" id="UP001597349">
    <property type="component" value="Unassembled WGS sequence"/>
</dbReference>
<evidence type="ECO:0000256" key="1">
    <source>
        <dbReference type="SAM" id="Phobius"/>
    </source>
</evidence>
<dbReference type="EMBL" id="JBHUGY010000025">
    <property type="protein sequence ID" value="MFD2054515.1"/>
    <property type="molecule type" value="Genomic_DNA"/>
</dbReference>
<name>A0ABW4WD00_9HYPH</name>
<dbReference type="RefSeq" id="WP_379020143.1">
    <property type="nucleotide sequence ID" value="NZ_JBHUGY010000025.1"/>
</dbReference>
<comment type="caution">
    <text evidence="2">The sequence shown here is derived from an EMBL/GenBank/DDBJ whole genome shotgun (WGS) entry which is preliminary data.</text>
</comment>
<protein>
    <submittedName>
        <fullName evidence="2">Uncharacterized protein</fullName>
    </submittedName>
</protein>
<accession>A0ABW4WD00</accession>
<keyword evidence="3" id="KW-1185">Reference proteome</keyword>
<sequence length="54" mass="5773">MSWTYADLKRNAPGVILIGSLFAVMVPSALNKWTNDASPIHSDDVVAATIKSAQ</sequence>